<dbReference type="Proteomes" id="UP000181898">
    <property type="component" value="Chromosome"/>
</dbReference>
<dbReference type="KEGG" id="ten:LPB136_13230"/>
<name>A0A1L3JM94_9FLAO</name>
<evidence type="ECO:0000313" key="2">
    <source>
        <dbReference type="EMBL" id="APG66276.1"/>
    </source>
</evidence>
<gene>
    <name evidence="2" type="ORF">LPB136_13230</name>
</gene>
<dbReference type="STRING" id="1850252.LPB136_13230"/>
<dbReference type="RefSeq" id="WP_072556800.1">
    <property type="nucleotide sequence ID" value="NZ_CP018155.1"/>
</dbReference>
<accession>A0A1L3JM94</accession>
<evidence type="ECO:0000256" key="1">
    <source>
        <dbReference type="SAM" id="Phobius"/>
    </source>
</evidence>
<proteinExistence type="predicted"/>
<keyword evidence="3" id="KW-1185">Reference proteome</keyword>
<dbReference type="AlphaFoldDB" id="A0A1L3JM94"/>
<feature type="transmembrane region" description="Helical" evidence="1">
    <location>
        <begin position="43"/>
        <end position="72"/>
    </location>
</feature>
<feature type="transmembrane region" description="Helical" evidence="1">
    <location>
        <begin position="12"/>
        <end position="31"/>
    </location>
</feature>
<dbReference type="OrthoDB" id="1001678at2"/>
<keyword evidence="1" id="KW-1133">Transmembrane helix</keyword>
<keyword evidence="1" id="KW-0812">Transmembrane</keyword>
<organism evidence="2 3">
    <name type="scientific">Tenacibaculum todarodis</name>
    <dbReference type="NCBI Taxonomy" id="1850252"/>
    <lineage>
        <taxon>Bacteria</taxon>
        <taxon>Pseudomonadati</taxon>
        <taxon>Bacteroidota</taxon>
        <taxon>Flavobacteriia</taxon>
        <taxon>Flavobacteriales</taxon>
        <taxon>Flavobacteriaceae</taxon>
        <taxon>Tenacibaculum</taxon>
    </lineage>
</organism>
<dbReference type="EMBL" id="CP018155">
    <property type="protein sequence ID" value="APG66276.1"/>
    <property type="molecule type" value="Genomic_DNA"/>
</dbReference>
<sequence>MNLLQEGGPLFMYTILICVIVCVVFIVKAFLKGDVDVKTQKLLKHVGLFALVWGFLGFMIGIIGAMDAIAIANDISVPVLAWGLRVGLLSPAFGMVAFLIARLGLIGLTLKEK</sequence>
<keyword evidence="1" id="KW-0472">Membrane</keyword>
<reference evidence="2 3" key="1">
    <citation type="submission" date="2016-11" db="EMBL/GenBank/DDBJ databases">
        <title>Tenacibaculum sp. LPB0136, isolated from marine environment.</title>
        <authorList>
            <person name="Kim E."/>
            <person name="Yi H."/>
        </authorList>
    </citation>
    <scope>NUCLEOTIDE SEQUENCE [LARGE SCALE GENOMIC DNA]</scope>
    <source>
        <strain evidence="2 3">LPB0136</strain>
    </source>
</reference>
<protein>
    <recommendedName>
        <fullName evidence="4">MotA/TolQ/ExbB proton channel domain-containing protein</fullName>
    </recommendedName>
</protein>
<evidence type="ECO:0008006" key="4">
    <source>
        <dbReference type="Google" id="ProtNLM"/>
    </source>
</evidence>
<evidence type="ECO:0000313" key="3">
    <source>
        <dbReference type="Proteomes" id="UP000181898"/>
    </source>
</evidence>
<feature type="transmembrane region" description="Helical" evidence="1">
    <location>
        <begin position="92"/>
        <end position="110"/>
    </location>
</feature>